<keyword evidence="6 9" id="KW-0663">Pyridoxal phosphate</keyword>
<evidence type="ECO:0000256" key="2">
    <source>
        <dbReference type="ARBA" id="ARBA00001933"/>
    </source>
</evidence>
<dbReference type="PANTHER" id="PTHR11468">
    <property type="entry name" value="GLYCOGEN PHOSPHORYLASE"/>
    <property type="match status" value="1"/>
</dbReference>
<keyword evidence="5 9" id="KW-0808">Transferase</keyword>
<dbReference type="NCBIfam" id="TIGR02093">
    <property type="entry name" value="P_ylase"/>
    <property type="match status" value="1"/>
</dbReference>
<comment type="catalytic activity">
    <reaction evidence="1 9">
        <text>[(1-&gt;4)-alpha-D-glucosyl](n) + phosphate = [(1-&gt;4)-alpha-D-glucosyl](n-1) + alpha-D-glucose 1-phosphate</text>
        <dbReference type="Rhea" id="RHEA:41732"/>
        <dbReference type="Rhea" id="RHEA-COMP:9584"/>
        <dbReference type="Rhea" id="RHEA-COMP:9586"/>
        <dbReference type="ChEBI" id="CHEBI:15444"/>
        <dbReference type="ChEBI" id="CHEBI:43474"/>
        <dbReference type="ChEBI" id="CHEBI:58601"/>
        <dbReference type="EC" id="2.4.1.1"/>
    </reaction>
</comment>
<dbReference type="Gene3D" id="3.40.50.2000">
    <property type="entry name" value="Glycogen Phosphorylase B"/>
    <property type="match status" value="2"/>
</dbReference>
<keyword evidence="4 9" id="KW-0328">Glycosyltransferase</keyword>
<accession>A0ABV0ENY1</accession>
<dbReference type="Proteomes" id="UP000664357">
    <property type="component" value="Unassembled WGS sequence"/>
</dbReference>
<comment type="cofactor">
    <cofactor evidence="2 9">
        <name>pyridoxal 5'-phosphate</name>
        <dbReference type="ChEBI" id="CHEBI:597326"/>
    </cofactor>
</comment>
<name>A0ABV0ENY1_9ENTE</name>
<evidence type="ECO:0000256" key="6">
    <source>
        <dbReference type="ARBA" id="ARBA00022898"/>
    </source>
</evidence>
<evidence type="ECO:0000256" key="7">
    <source>
        <dbReference type="ARBA" id="ARBA00023277"/>
    </source>
</evidence>
<dbReference type="PROSITE" id="PS00102">
    <property type="entry name" value="PHOSPHORYLASE"/>
    <property type="match status" value="1"/>
</dbReference>
<organism evidence="10 11">
    <name type="scientific">Candidatus Enterococcus ferrettii</name>
    <dbReference type="NCBI Taxonomy" id="2815324"/>
    <lineage>
        <taxon>Bacteria</taxon>
        <taxon>Bacillati</taxon>
        <taxon>Bacillota</taxon>
        <taxon>Bacilli</taxon>
        <taxon>Lactobacillales</taxon>
        <taxon>Enterococcaceae</taxon>
        <taxon>Enterococcus</taxon>
    </lineage>
</organism>
<keyword evidence="7 9" id="KW-0119">Carbohydrate metabolism</keyword>
<dbReference type="InterPro" id="IPR011833">
    <property type="entry name" value="Glycg_phsphrylas"/>
</dbReference>
<dbReference type="EC" id="2.4.1.1" evidence="9"/>
<evidence type="ECO:0000313" key="10">
    <source>
        <dbReference type="EMBL" id="MEO1770325.1"/>
    </source>
</evidence>
<dbReference type="InterPro" id="IPR000811">
    <property type="entry name" value="Glyco_trans_35"/>
</dbReference>
<gene>
    <name evidence="10" type="ORF">JZO67_002276</name>
</gene>
<dbReference type="PANTHER" id="PTHR11468:SF3">
    <property type="entry name" value="GLYCOGEN PHOSPHORYLASE, LIVER FORM"/>
    <property type="match status" value="1"/>
</dbReference>
<comment type="function">
    <text evidence="8">Phosphorylase is an important allosteric enzyme in carbohydrate metabolism. Enzymes from different sources differ in their regulatory mechanisms and in their natural substrates. However, all known phosphorylases share catalytic and structural properties.</text>
</comment>
<dbReference type="InterPro" id="IPR035090">
    <property type="entry name" value="Pyridoxal_P_attach_site"/>
</dbReference>
<sequence length="830" mass="95620">MAHQLIYQVFLSHKGENQVGKNEFKKQFKKRLAEKFAMEVKDASANELYQTLGSIMTANYSQDWRQTWQDYRDQQQKQTYYFSIEFLPGKMLKSNLLNMGWLEMIEEALQEMGISLNDLAEIEPDMALGNGGLGRLASCFMDSIASCGLPGNGNGIRYEYGLFKQRFVDGYQVELPDEWLQKGNIWEIRKESKAVDVHFGGNVYLRENTKGQLRPVYEDGYSVRAVPYDTGMVGYQNNIVNTMRLWSVEIPAEEEDRYRSIEDRRMIKDLTSVLYPDDSNDAGRKLRLSQEYFFVSAGVQSILRYYKRLGFSFDQINQYIAIHINDTHPAMCVAEFMRLLVDEEGLPWEKAWNLTVKVMSYTNHTIMAEALEKWSIPMMKEVCPRIYQIIEEIDRRFVAEMTGVQPFDLIERTRIIQHGQIHMAHLAIIGSHSTNGVAKLHSDLLKGVVLHDFYVLYPARFNNKTNGIAQRRWSQLANRSMTKVLNNTIGTSWNSDPKDLRLLMNYVDDDKVLDALDEAKHENKINLAEYIKQVKGIEVFPDAIFDVQIKRLHAYKRQLLNLLHIVKLYFDLKENPNLPIYPRVFIFGAKAAPSYHYAKSVIKVINETANLINNDQTINGKLKIVFLENYNVTLAERIIPAADVSEQISLASKEASGTSNMKLMLNGAVTVATLDGANIEIRDAVGDENISIFGLTETEVYRYYQEHNYNSSELYHNDPVIHKVLNAFVDGTIPNITVEGQEIIDSLIKYNDEFFVLRDFDAYCDAQESINEAYQDRRRWKQISLRNIANAGRFSSDETVKRYAEDIWQIEPVFAHDSERGAKQHGTYLL</sequence>
<evidence type="ECO:0000256" key="4">
    <source>
        <dbReference type="ARBA" id="ARBA00022676"/>
    </source>
</evidence>
<comment type="caution">
    <text evidence="10">The sequence shown here is derived from an EMBL/GenBank/DDBJ whole genome shotgun (WGS) entry which is preliminary data.</text>
</comment>
<dbReference type="EMBL" id="JAFREL020000002">
    <property type="protein sequence ID" value="MEO1770325.1"/>
    <property type="molecule type" value="Genomic_DNA"/>
</dbReference>
<dbReference type="SUPFAM" id="SSF53756">
    <property type="entry name" value="UDP-Glycosyltransferase/glycogen phosphorylase"/>
    <property type="match status" value="1"/>
</dbReference>
<dbReference type="PIRSF" id="PIRSF000460">
    <property type="entry name" value="Pprylas_GlgP"/>
    <property type="match status" value="1"/>
</dbReference>
<protein>
    <recommendedName>
        <fullName evidence="9">Alpha-1,4 glucan phosphorylase</fullName>
        <ecNumber evidence="9">2.4.1.1</ecNumber>
    </recommendedName>
</protein>
<evidence type="ECO:0000313" key="11">
    <source>
        <dbReference type="Proteomes" id="UP000664357"/>
    </source>
</evidence>
<evidence type="ECO:0000256" key="1">
    <source>
        <dbReference type="ARBA" id="ARBA00001275"/>
    </source>
</evidence>
<dbReference type="CDD" id="cd04300">
    <property type="entry name" value="GT35_Glycogen_Phosphorylase"/>
    <property type="match status" value="1"/>
</dbReference>
<reference evidence="10 11" key="1">
    <citation type="submission" date="2024-02" db="EMBL/GenBank/DDBJ databases">
        <title>The Genome Sequence of Enterococcus sp. DIV0159.</title>
        <authorList>
            <person name="Earl A."/>
            <person name="Manson A."/>
            <person name="Gilmore M."/>
            <person name="Sanders J."/>
            <person name="Shea T."/>
            <person name="Howe W."/>
            <person name="Livny J."/>
            <person name="Cuomo C."/>
            <person name="Neafsey D."/>
            <person name="Birren B."/>
        </authorList>
    </citation>
    <scope>NUCLEOTIDE SEQUENCE [LARGE SCALE GENOMIC DNA]</scope>
    <source>
        <strain evidence="10 11">665A</strain>
    </source>
</reference>
<evidence type="ECO:0000256" key="8">
    <source>
        <dbReference type="ARBA" id="ARBA00025174"/>
    </source>
</evidence>
<evidence type="ECO:0000256" key="3">
    <source>
        <dbReference type="ARBA" id="ARBA00006047"/>
    </source>
</evidence>
<comment type="function">
    <text evidence="9">Allosteric enzyme that catalyzes the rate-limiting step in glycogen catabolism, the phosphorolytic cleavage of glycogen to produce glucose-1-phosphate, and plays a central role in maintaining cellular and organismal glucose homeostasis.</text>
</comment>
<dbReference type="Pfam" id="PF00343">
    <property type="entry name" value="Phosphorylase"/>
    <property type="match status" value="1"/>
</dbReference>
<evidence type="ECO:0000256" key="9">
    <source>
        <dbReference type="RuleBase" id="RU000587"/>
    </source>
</evidence>
<proteinExistence type="inferred from homology"/>
<evidence type="ECO:0000256" key="5">
    <source>
        <dbReference type="ARBA" id="ARBA00022679"/>
    </source>
</evidence>
<comment type="similarity">
    <text evidence="3 9">Belongs to the glycogen phosphorylase family.</text>
</comment>
<keyword evidence="11" id="KW-1185">Reference proteome</keyword>